<evidence type="ECO:0000256" key="1">
    <source>
        <dbReference type="SAM" id="MobiDB-lite"/>
    </source>
</evidence>
<dbReference type="EMBL" id="CAXAMM010043084">
    <property type="protein sequence ID" value="CAK9108402.1"/>
    <property type="molecule type" value="Genomic_DNA"/>
</dbReference>
<keyword evidence="2" id="KW-1133">Transmembrane helix</keyword>
<evidence type="ECO:0000256" key="2">
    <source>
        <dbReference type="SAM" id="Phobius"/>
    </source>
</evidence>
<feature type="transmembrane region" description="Helical" evidence="2">
    <location>
        <begin position="957"/>
        <end position="979"/>
    </location>
</feature>
<gene>
    <name evidence="3" type="ORF">SCF082_LOCUS50419</name>
</gene>
<keyword evidence="2" id="KW-0812">Transmembrane</keyword>
<evidence type="ECO:0000313" key="3">
    <source>
        <dbReference type="EMBL" id="CAK9108402.1"/>
    </source>
</evidence>
<organism evidence="3 4">
    <name type="scientific">Durusdinium trenchii</name>
    <dbReference type="NCBI Taxonomy" id="1381693"/>
    <lineage>
        <taxon>Eukaryota</taxon>
        <taxon>Sar</taxon>
        <taxon>Alveolata</taxon>
        <taxon>Dinophyceae</taxon>
        <taxon>Suessiales</taxon>
        <taxon>Symbiodiniaceae</taxon>
        <taxon>Durusdinium</taxon>
    </lineage>
</organism>
<feature type="region of interest" description="Disordered" evidence="1">
    <location>
        <begin position="1"/>
        <end position="23"/>
    </location>
</feature>
<feature type="transmembrane region" description="Helical" evidence="2">
    <location>
        <begin position="126"/>
        <end position="148"/>
    </location>
</feature>
<accession>A0ABP0S7R0</accession>
<feature type="transmembrane region" description="Helical" evidence="2">
    <location>
        <begin position="155"/>
        <end position="175"/>
    </location>
</feature>
<feature type="region of interest" description="Disordered" evidence="1">
    <location>
        <begin position="1385"/>
        <end position="1407"/>
    </location>
</feature>
<feature type="transmembrane region" description="Helical" evidence="2">
    <location>
        <begin position="985"/>
        <end position="1006"/>
    </location>
</feature>
<sequence length="1437" mass="163037">MREYKRADTPTSAGELDSEDDEELQACPDEAALLGSRADKKALVQVLRRFSKDNLADESDKVVAAIRMQVKGVPPFRRLLNIVSTLGLWLLFQPREDSASLLLTKQGRFICWGRGQEAQPGAVRAYLGQVVCFLLILFVLMLGAWSFILRMQASFFVRGACLVFSILLLILLVSYCWAQRPRRDCGTTFRQHFDVQELCVGTYVRVDEGRRLSQLCARRRLGHLQLCFGRYPKEELLAERLPPGAPGCAHVRPLLEPPPALAGDSHEVQKEAIEQEGGLNSSFLTRIAAILAVLSLVGAAYDYTSFLDKVRIDGQLCLFKVHGCNWRVENSRLLGKVKRAEGANPPASYAEGGCTADGDYCDYFLRPTTHCSEKGEAFTNDVTAIHVRLECKVLPDLAEATKRVTYVNPYEGTGQVHTMFLIQHDLTVWSMPFDETSTNWNKVLLTQGMRIVQIGPEDSRENQNLQRGVALHPVELLERCIGEYRGHVDVALVETQDLVPMFKEDCQELQEACKAEGLGPETNGYWPPHRIFDHSYEKTICVYRSLKLPLWLGKVWNVLEQGERGLTCRGEPKKRIHFDHVNDSIVTERVETCKNACAREPWCTHVFYKGEVPEAFRTDFDFLPDEVKEKLRVHNSSRSSIYECLLYETCPVANLSNSQEDHFVPVRCGEDCGEDNQRCMMVRQGYLRAHADRFLGGRDGCQRTCSEAAQDVAQCNAFVYSPANHGTCTVYGPEPFLRPFEGWKTLDVNYLGAVGSTTDTDCYARSTDPFHLGLIRDRQHAGGPGILLRLTDQTTCGGCLERTLFEWLREPSAFCMVLSHLITLFGACYVARRAHASVQLGKAAFSGKPMVHMSIIQDPANNDNFQVREAAYRQFLSMCCEVAERTRNGEETEHQRAPEVDCWEKNGSKVAPIEAGNYESYDLSNKRRTKCYIDKELLGIQEGEKVRSAWSDTPRHGIYKMFFGLLFYYLILFLISWVAPENFKTFWTAVGFRPLFLIVIPCAVVLHHYIELRREVQSLCVLTSWGRLLHLTRRPNPQVFPAILCPAWYGGTSIQLDSFKIGRISWAQLDMPAKPLLEDRLRSGFSEAWRRGSVTLRGFRGLLQVSREHGEALEMYTAFTSLSESRPPIAKLGAVGSGGHSIAGLCPRDEVLISSERHVWEHRFDAFGFFGDPFNYSTLLTLTDRRILVTRARWPKALSLVGCLIGPRTCSHHCSILQERWGYFPYITLTSVWYESLESYVTQRVRAPPFWPGFMKPIMSLSVNFLEKWMKSYPSALQVTQRPYGIPREVHVPRGAKIWLRSVEGEEKLRIIRSSEGSAPRGQYVEEVWEGGEELDLNDSFWVKGALAPEDAKLVLQAGDPEWDGYADEPWLHQMREILDHISGRSQARPETWEPLEDPPQPDEPNRFSQFMAKLVGAHMLGHRHQFPDEEEEDDDE</sequence>
<proteinExistence type="predicted"/>
<comment type="caution">
    <text evidence="3">The sequence shown here is derived from an EMBL/GenBank/DDBJ whole genome shotgun (WGS) entry which is preliminary data.</text>
</comment>
<reference evidence="3 4" key="1">
    <citation type="submission" date="2024-02" db="EMBL/GenBank/DDBJ databases">
        <authorList>
            <person name="Chen Y."/>
            <person name="Shah S."/>
            <person name="Dougan E. K."/>
            <person name="Thang M."/>
            <person name="Chan C."/>
        </authorList>
    </citation>
    <scope>NUCLEOTIDE SEQUENCE [LARGE SCALE GENOMIC DNA]</scope>
</reference>
<name>A0ABP0S7R0_9DINO</name>
<protein>
    <submittedName>
        <fullName evidence="3">Uncharacterized protein</fullName>
    </submittedName>
</protein>
<dbReference type="Proteomes" id="UP001642464">
    <property type="component" value="Unassembled WGS sequence"/>
</dbReference>
<keyword evidence="2" id="KW-0472">Membrane</keyword>
<keyword evidence="4" id="KW-1185">Reference proteome</keyword>
<evidence type="ECO:0000313" key="4">
    <source>
        <dbReference type="Proteomes" id="UP001642464"/>
    </source>
</evidence>